<protein>
    <submittedName>
        <fullName evidence="2">Uncharacterized protein</fullName>
    </submittedName>
</protein>
<dbReference type="AlphaFoldDB" id="A0A815SZX3"/>
<sequence>MKHFNFLFSAKRREEKRATWEFICSERCFEPIANDDEVRTLYDTLFGLPVTEGENEGDDGCEDDFDRPDITDNLPADDFLNDLIFQRHTNESQMELEIANYVCQANLDKTKTNRLLTLLMHIHDQEMPPPASCAGLWNRLDIKFKSSCCCNNVHKQIPSELIVFSVADEITRVIRNNYYAMSRYKLKGDGTRHDIVHGEIYKRQSNQSPNPITLLLSCDGKPTLKSSKSSLWPVLISIVEIPRPFRDNEQNMILLRLWHSCRSPTATQLLDRITKDLSYLIKTRLDVEINDAGRIHFDIFVQDVCADGPGQSKATQMVSHNGYFACRVCEIEGNYYAADKTSTYPWSLFHDTDPYFRTRHRFALCLQEVHRLRAIDSKNINVRGIKDVSSLNQLIFIPTQAIYDYFHLCLKGHMKALLKEWNDMHRGASTQTREIIHQFDIFLSDVSYPHTIHRRVLALPFLLYFRRYFPPLLDFHFSLYAIYIRTLCHFDEHKQVYDVRRFIENHLRRFSEFYRNSKELLSTHCSVHLWQQIILKSEPNFSCCELTSFIHLTEISSITTYRSSASRRIVASTISSQRVVLPAASSQRSLSPSPLSQRIPSPSPLHQRVLLSNPPAERVVSPSTSSQRFITPSASSQRFVTSSVSSQRVAPSNASSKYHRSFRQSADRNSFFGAILPSSPRNQTQGFTASNNGHRASPYTTNSPPIILSSNVTAGPNLDEDELDQSPRLFTIQENKLDTILQRCTDLESAMHLLQTKTDKVSKLLLTLVKQEQDHVTTTKPKSKPDPILWNNENLLLKPRTALPTTYLCYLVRKMYSTDEIKANVPQLPPADDDERLAKIKECLIALYLSHDPALIEDFMADKGHASLYGQERTKKSRDKKHAMLEIAKINIDENVDMNKRYTNDSIYDFDMEADIDTIDV</sequence>
<feature type="region of interest" description="Disordered" evidence="1">
    <location>
        <begin position="588"/>
        <end position="608"/>
    </location>
</feature>
<dbReference type="EMBL" id="CAJNOJ010000623">
    <property type="protein sequence ID" value="CAF1498712.1"/>
    <property type="molecule type" value="Genomic_DNA"/>
</dbReference>
<evidence type="ECO:0000256" key="1">
    <source>
        <dbReference type="SAM" id="MobiDB-lite"/>
    </source>
</evidence>
<evidence type="ECO:0000313" key="3">
    <source>
        <dbReference type="Proteomes" id="UP000663852"/>
    </source>
</evidence>
<dbReference type="Proteomes" id="UP000663852">
    <property type="component" value="Unassembled WGS sequence"/>
</dbReference>
<feature type="compositionally biased region" description="Low complexity" evidence="1">
    <location>
        <begin position="588"/>
        <end position="600"/>
    </location>
</feature>
<feature type="compositionally biased region" description="Low complexity" evidence="1">
    <location>
        <begin position="640"/>
        <end position="649"/>
    </location>
</feature>
<reference evidence="2" key="1">
    <citation type="submission" date="2021-02" db="EMBL/GenBank/DDBJ databases">
        <authorList>
            <person name="Nowell W R."/>
        </authorList>
    </citation>
    <scope>NUCLEOTIDE SEQUENCE</scope>
</reference>
<organism evidence="2 3">
    <name type="scientific">Adineta ricciae</name>
    <name type="common">Rotifer</name>
    <dbReference type="NCBI Taxonomy" id="249248"/>
    <lineage>
        <taxon>Eukaryota</taxon>
        <taxon>Metazoa</taxon>
        <taxon>Spiralia</taxon>
        <taxon>Gnathifera</taxon>
        <taxon>Rotifera</taxon>
        <taxon>Eurotatoria</taxon>
        <taxon>Bdelloidea</taxon>
        <taxon>Adinetida</taxon>
        <taxon>Adinetidae</taxon>
        <taxon>Adineta</taxon>
    </lineage>
</organism>
<comment type="caution">
    <text evidence="2">The sequence shown here is derived from an EMBL/GenBank/DDBJ whole genome shotgun (WGS) entry which is preliminary data.</text>
</comment>
<name>A0A815SZX3_ADIRI</name>
<accession>A0A815SZX3</accession>
<evidence type="ECO:0000313" key="2">
    <source>
        <dbReference type="EMBL" id="CAF1498712.1"/>
    </source>
</evidence>
<proteinExistence type="predicted"/>
<gene>
    <name evidence="2" type="ORF">EDS130_LOCUS42490</name>
</gene>
<dbReference type="OrthoDB" id="10064119at2759"/>
<feature type="region of interest" description="Disordered" evidence="1">
    <location>
        <begin position="640"/>
        <end position="662"/>
    </location>
</feature>